<gene>
    <name evidence="1" type="ORF">KL86APRO_10900</name>
</gene>
<accession>A0A212JDQ3</accession>
<organism evidence="1">
    <name type="scientific">uncultured Alphaproteobacteria bacterium</name>
    <dbReference type="NCBI Taxonomy" id="91750"/>
    <lineage>
        <taxon>Bacteria</taxon>
        <taxon>Pseudomonadati</taxon>
        <taxon>Pseudomonadota</taxon>
        <taxon>Alphaproteobacteria</taxon>
        <taxon>environmental samples</taxon>
    </lineage>
</organism>
<name>A0A212JDQ3_9PROT</name>
<dbReference type="AlphaFoldDB" id="A0A212JDQ3"/>
<dbReference type="EMBL" id="FLUO01000001">
    <property type="protein sequence ID" value="SBV97566.1"/>
    <property type="molecule type" value="Genomic_DNA"/>
</dbReference>
<protein>
    <submittedName>
        <fullName evidence="1">Uncharacterized protein</fullName>
    </submittedName>
</protein>
<sequence length="161" mass="15974">MNGSAELWLEFALDAVEGPDDLDARLDLAIESAAASAGAAARLAAALGIGLADLRRRAGVPVAAAVAAARLSLIEAALAECLRCAEAGDGPGLRHAVAVCAALQWDALGDATASALAFLRREAVTPSADRLAAAVCAAAPLDRRAALARIRSLAVAAAAAA</sequence>
<evidence type="ECO:0000313" key="1">
    <source>
        <dbReference type="EMBL" id="SBV97566.1"/>
    </source>
</evidence>
<reference evidence="1" key="1">
    <citation type="submission" date="2016-04" db="EMBL/GenBank/DDBJ databases">
        <authorList>
            <person name="Evans L.H."/>
            <person name="Alamgir A."/>
            <person name="Owens N."/>
            <person name="Weber N.D."/>
            <person name="Virtaneva K."/>
            <person name="Barbian K."/>
            <person name="Babar A."/>
            <person name="Rosenke K."/>
        </authorList>
    </citation>
    <scope>NUCLEOTIDE SEQUENCE</scope>
    <source>
        <strain evidence="1">86</strain>
    </source>
</reference>
<proteinExistence type="predicted"/>